<dbReference type="Gene3D" id="3.90.1140.10">
    <property type="entry name" value="Cyclic phosphodiesterase"/>
    <property type="match status" value="1"/>
</dbReference>
<name>A0A239LXI4_9BURK</name>
<dbReference type="Proteomes" id="UP000198284">
    <property type="component" value="Unassembled WGS sequence"/>
</dbReference>
<reference evidence="1 2" key="1">
    <citation type="submission" date="2017-06" db="EMBL/GenBank/DDBJ databases">
        <authorList>
            <person name="Kim H.J."/>
            <person name="Triplett B.A."/>
        </authorList>
    </citation>
    <scope>NUCLEOTIDE SEQUENCE [LARGE SCALE GENOMIC DNA]</scope>
    <source>
        <strain evidence="1 2">U15</strain>
    </source>
</reference>
<dbReference type="GO" id="GO:0016874">
    <property type="term" value="F:ligase activity"/>
    <property type="evidence" value="ECO:0007669"/>
    <property type="project" value="UniProtKB-KW"/>
</dbReference>
<sequence length="175" mass="19443">MRSDSIAASPLILTLSMDDASFAQFDSLRRAHFPPERNFIPAHITLFHVLPASEEEAVLAQLREVCAGMSGFALRFPGLRSLGRGVAVEVDSPGLLQLRTELAHRFRDWLSPQDRQGYRPHVTIQNKVAPAAARELMARLGAGWEPREGRANGLLLWRYLGGPWQRVEALSFSGT</sequence>
<keyword evidence="2" id="KW-1185">Reference proteome</keyword>
<dbReference type="RefSeq" id="WP_089401700.1">
    <property type="nucleotide sequence ID" value="NZ_FZOT01000028.1"/>
</dbReference>
<organism evidence="1 2">
    <name type="scientific">Noviherbaspirillum humi</name>
    <dbReference type="NCBI Taxonomy" id="1688639"/>
    <lineage>
        <taxon>Bacteria</taxon>
        <taxon>Pseudomonadati</taxon>
        <taxon>Pseudomonadota</taxon>
        <taxon>Betaproteobacteria</taxon>
        <taxon>Burkholderiales</taxon>
        <taxon>Oxalobacteraceae</taxon>
        <taxon>Noviherbaspirillum</taxon>
    </lineage>
</organism>
<dbReference type="AlphaFoldDB" id="A0A239LXI4"/>
<dbReference type="SUPFAM" id="SSF55144">
    <property type="entry name" value="LigT-like"/>
    <property type="match status" value="1"/>
</dbReference>
<dbReference type="OrthoDB" id="793003at2"/>
<evidence type="ECO:0000313" key="2">
    <source>
        <dbReference type="Proteomes" id="UP000198284"/>
    </source>
</evidence>
<dbReference type="Pfam" id="PF13563">
    <property type="entry name" value="2_5_RNA_ligase2"/>
    <property type="match status" value="1"/>
</dbReference>
<accession>A0A239LXI4</accession>
<proteinExistence type="predicted"/>
<dbReference type="InterPro" id="IPR009097">
    <property type="entry name" value="Cyclic_Pdiesterase"/>
</dbReference>
<gene>
    <name evidence="1" type="ORF">SAMN06265795_12813</name>
</gene>
<protein>
    <submittedName>
        <fullName evidence="1">2'-5' RNA ligase</fullName>
    </submittedName>
</protein>
<keyword evidence="1" id="KW-0436">Ligase</keyword>
<evidence type="ECO:0000313" key="1">
    <source>
        <dbReference type="EMBL" id="SNT35377.1"/>
    </source>
</evidence>
<dbReference type="EMBL" id="FZOT01000028">
    <property type="protein sequence ID" value="SNT35377.1"/>
    <property type="molecule type" value="Genomic_DNA"/>
</dbReference>